<comment type="caution">
    <text evidence="2">The sequence shown here is derived from an EMBL/GenBank/DDBJ whole genome shotgun (WGS) entry which is preliminary data.</text>
</comment>
<keyword evidence="3" id="KW-1185">Reference proteome</keyword>
<proteinExistence type="predicted"/>
<name>A0AAD1Y3C9_EUPCR</name>
<evidence type="ECO:0000313" key="3">
    <source>
        <dbReference type="Proteomes" id="UP001295684"/>
    </source>
</evidence>
<evidence type="ECO:0000256" key="1">
    <source>
        <dbReference type="SAM" id="MobiDB-lite"/>
    </source>
</evidence>
<feature type="compositionally biased region" description="Basic and acidic residues" evidence="1">
    <location>
        <begin position="402"/>
        <end position="411"/>
    </location>
</feature>
<sequence length="497" mass="56980">MEVELQKYPLCTKKTIMASHPRCTLGGTPKVNDGDFVAQRYAREIKLACLLKNEPKTDWKQSLKNTIQKQGVIGTLENYSLDTDTNLKQKINYFYKGYNNSINYKKWMEFKEDAQVQSAKNEESTWKEISKIVKDDEAINCFKSMETPRKGKCKKKSRCYRHRNKLLSKEKFDTEKHSNFSHSRMFTPEANDSDQFQGVDAHPHKTLSMHNRFFSFNRDDSNNCMALGACSPHSFKNPHSPLRHANTRRPSVAFQNHQGKHGELTLSPSNASLSPSKLSARVDTSKRRDACAKSKKIKRRQLKTSFKGFMTQNPFLNKIMTAQRKKCKIIGYPKKNPKSMKIKIDKRLTDEIIEIPPKAKRNRCFSVDEREEETLLSSKKSIDEENTTKRKVRKSWLCQPSQKDESPKKTDASNSPSKANILNISPTFPGSTNTGTSSLHPSELLSFLESGSVEAQPLLLKRPQRILSPKPAVKVKLIRPRRTKKLTKEALLRPYVL</sequence>
<accession>A0AAD1Y3C9</accession>
<gene>
    <name evidence="2" type="ORF">ECRASSUSDP1_LOCUS25316</name>
</gene>
<feature type="compositionally biased region" description="Polar residues" evidence="1">
    <location>
        <begin position="412"/>
        <end position="437"/>
    </location>
</feature>
<feature type="region of interest" description="Disordered" evidence="1">
    <location>
        <begin position="384"/>
        <end position="437"/>
    </location>
</feature>
<organism evidence="2 3">
    <name type="scientific">Euplotes crassus</name>
    <dbReference type="NCBI Taxonomy" id="5936"/>
    <lineage>
        <taxon>Eukaryota</taxon>
        <taxon>Sar</taxon>
        <taxon>Alveolata</taxon>
        <taxon>Ciliophora</taxon>
        <taxon>Intramacronucleata</taxon>
        <taxon>Spirotrichea</taxon>
        <taxon>Hypotrichia</taxon>
        <taxon>Euplotida</taxon>
        <taxon>Euplotidae</taxon>
        <taxon>Moneuplotes</taxon>
    </lineage>
</organism>
<feature type="region of interest" description="Disordered" evidence="1">
    <location>
        <begin position="255"/>
        <end position="279"/>
    </location>
</feature>
<dbReference type="Proteomes" id="UP001295684">
    <property type="component" value="Unassembled WGS sequence"/>
</dbReference>
<dbReference type="AlphaFoldDB" id="A0AAD1Y3C9"/>
<protein>
    <submittedName>
        <fullName evidence="2">Uncharacterized protein</fullName>
    </submittedName>
</protein>
<evidence type="ECO:0000313" key="2">
    <source>
        <dbReference type="EMBL" id="CAI2383804.1"/>
    </source>
</evidence>
<feature type="compositionally biased region" description="Polar residues" evidence="1">
    <location>
        <begin position="266"/>
        <end position="277"/>
    </location>
</feature>
<dbReference type="EMBL" id="CAMPGE010026108">
    <property type="protein sequence ID" value="CAI2383804.1"/>
    <property type="molecule type" value="Genomic_DNA"/>
</dbReference>
<reference evidence="2" key="1">
    <citation type="submission" date="2023-07" db="EMBL/GenBank/DDBJ databases">
        <authorList>
            <consortium name="AG Swart"/>
            <person name="Singh M."/>
            <person name="Singh A."/>
            <person name="Seah K."/>
            <person name="Emmerich C."/>
        </authorList>
    </citation>
    <scope>NUCLEOTIDE SEQUENCE</scope>
    <source>
        <strain evidence="2">DP1</strain>
    </source>
</reference>